<dbReference type="EMBL" id="JACSQB010000009">
    <property type="protein sequence ID" value="MBD8045682.1"/>
    <property type="molecule type" value="Genomic_DNA"/>
</dbReference>
<evidence type="ECO:0008006" key="3">
    <source>
        <dbReference type="Google" id="ProtNLM"/>
    </source>
</evidence>
<comment type="caution">
    <text evidence="1">The sequence shown here is derived from an EMBL/GenBank/DDBJ whole genome shotgun (WGS) entry which is preliminary data.</text>
</comment>
<proteinExistence type="predicted"/>
<sequence length="292" mass="35390">MDIIINFHSEVRRYYIFNIAFWEKESFELGEKNVYRYNKTKEFAFYQAEEYSNSNSRKGILEFILNEIEKSIPEDFETIEELKKYIVSSCENAYIDINSYCIKSYSYGKEEIMYKAVEEEKEEFKSFIISLNEKRLRYSEPLFYRRVLKDEEAEEIKNLIVESRRNFRRNEEDSLFGDYFFIDKKVTPKILRNILINHGIKKIYEIDTSKEAYFEIDVDMFNPYGKVNNKDTDIVNPYERINREKFFSSSDMDWVIYADHEDYIRIDGKWLIDDIISDVPEIKNILNEYVFK</sequence>
<keyword evidence="2" id="KW-1185">Reference proteome</keyword>
<gene>
    <name evidence="1" type="ORF">H9637_01260</name>
</gene>
<reference evidence="1 2" key="1">
    <citation type="submission" date="2020-08" db="EMBL/GenBank/DDBJ databases">
        <title>A Genomic Blueprint of the Chicken Gut Microbiome.</title>
        <authorList>
            <person name="Gilroy R."/>
            <person name="Ravi A."/>
            <person name="Getino M."/>
            <person name="Pursley I."/>
            <person name="Horton D.L."/>
            <person name="Alikhan N.-F."/>
            <person name="Baker D."/>
            <person name="Gharbi K."/>
            <person name="Hall N."/>
            <person name="Watson M."/>
            <person name="Adriaenssens E.M."/>
            <person name="Foster-Nyarko E."/>
            <person name="Jarju S."/>
            <person name="Secka A."/>
            <person name="Antonio M."/>
            <person name="Oren A."/>
            <person name="Chaudhuri R."/>
            <person name="La Ragione R.M."/>
            <person name="Hildebrand F."/>
            <person name="Pallen M.J."/>
        </authorList>
    </citation>
    <scope>NUCLEOTIDE SEQUENCE [LARGE SCALE GENOMIC DNA]</scope>
    <source>
        <strain evidence="1 2">N37</strain>
    </source>
</reference>
<organism evidence="1 2">
    <name type="scientific">Clostridium faecium</name>
    <dbReference type="NCBI Taxonomy" id="2762223"/>
    <lineage>
        <taxon>Bacteria</taxon>
        <taxon>Bacillati</taxon>
        <taxon>Bacillota</taxon>
        <taxon>Clostridia</taxon>
        <taxon>Eubacteriales</taxon>
        <taxon>Clostridiaceae</taxon>
        <taxon>Clostridium</taxon>
    </lineage>
</organism>
<accession>A0ABR8YN61</accession>
<evidence type="ECO:0000313" key="2">
    <source>
        <dbReference type="Proteomes" id="UP000627166"/>
    </source>
</evidence>
<evidence type="ECO:0000313" key="1">
    <source>
        <dbReference type="EMBL" id="MBD8045682.1"/>
    </source>
</evidence>
<name>A0ABR8YN61_9CLOT</name>
<dbReference type="Proteomes" id="UP000627166">
    <property type="component" value="Unassembled WGS sequence"/>
</dbReference>
<protein>
    <recommendedName>
        <fullName evidence="3">DUF4240 domain-containing protein</fullName>
    </recommendedName>
</protein>
<dbReference type="RefSeq" id="WP_191738666.1">
    <property type="nucleotide sequence ID" value="NZ_JACSQB010000009.1"/>
</dbReference>